<keyword evidence="3" id="KW-1185">Reference proteome</keyword>
<name>A0A7J7J1M0_BUGNE</name>
<reference evidence="2" key="1">
    <citation type="submission" date="2020-06" db="EMBL/GenBank/DDBJ databases">
        <title>Draft genome of Bugula neritina, a colonial animal packing powerful symbionts and potential medicines.</title>
        <authorList>
            <person name="Rayko M."/>
        </authorList>
    </citation>
    <scope>NUCLEOTIDE SEQUENCE [LARGE SCALE GENOMIC DNA]</scope>
    <source>
        <strain evidence="2">Kwan_BN1</strain>
    </source>
</reference>
<dbReference type="EMBL" id="VXIV02003194">
    <property type="protein sequence ID" value="KAF6020070.1"/>
    <property type="molecule type" value="Genomic_DNA"/>
</dbReference>
<protein>
    <submittedName>
        <fullName evidence="2">Uncharacterized protein</fullName>
    </submittedName>
</protein>
<proteinExistence type="predicted"/>
<dbReference type="AlphaFoldDB" id="A0A7J7J1M0"/>
<evidence type="ECO:0000313" key="3">
    <source>
        <dbReference type="Proteomes" id="UP000593567"/>
    </source>
</evidence>
<organism evidence="2 3">
    <name type="scientific">Bugula neritina</name>
    <name type="common">Brown bryozoan</name>
    <name type="synonym">Sertularia neritina</name>
    <dbReference type="NCBI Taxonomy" id="10212"/>
    <lineage>
        <taxon>Eukaryota</taxon>
        <taxon>Metazoa</taxon>
        <taxon>Spiralia</taxon>
        <taxon>Lophotrochozoa</taxon>
        <taxon>Bryozoa</taxon>
        <taxon>Gymnolaemata</taxon>
        <taxon>Cheilostomatida</taxon>
        <taxon>Flustrina</taxon>
        <taxon>Buguloidea</taxon>
        <taxon>Bugulidae</taxon>
        <taxon>Bugula</taxon>
    </lineage>
</organism>
<feature type="compositionally biased region" description="Acidic residues" evidence="1">
    <location>
        <begin position="34"/>
        <end position="50"/>
    </location>
</feature>
<accession>A0A7J7J1M0</accession>
<evidence type="ECO:0000256" key="1">
    <source>
        <dbReference type="SAM" id="MobiDB-lite"/>
    </source>
</evidence>
<evidence type="ECO:0000313" key="2">
    <source>
        <dbReference type="EMBL" id="KAF6020070.1"/>
    </source>
</evidence>
<dbReference type="OrthoDB" id="6081011at2759"/>
<sequence>MKDQLERKRAKELLQLQKLREAEESAAAYKQPEVEELSDDSDDDSDDEESQERRAIKRKAAAQRYWGIIRRDVQEKIRIRKEKNPAGGTWNALRSQLRALTRGDNVRQELYEKYGIVPKAGFKTAEDSMKPTLSINIKEVVNRFQSLQVRKLKVTFG</sequence>
<dbReference type="Proteomes" id="UP000593567">
    <property type="component" value="Unassembled WGS sequence"/>
</dbReference>
<comment type="caution">
    <text evidence="2">The sequence shown here is derived from an EMBL/GenBank/DDBJ whole genome shotgun (WGS) entry which is preliminary data.</text>
</comment>
<gene>
    <name evidence="2" type="ORF">EB796_021617</name>
</gene>
<feature type="region of interest" description="Disordered" evidence="1">
    <location>
        <begin position="23"/>
        <end position="60"/>
    </location>
</feature>